<feature type="compositionally biased region" description="Basic residues" evidence="3">
    <location>
        <begin position="14"/>
        <end position="24"/>
    </location>
</feature>
<gene>
    <name evidence="4" type="ORF">EXIGLDRAFT_600482</name>
</gene>
<dbReference type="PANTHER" id="PTHR46423">
    <property type="entry name" value="RNA POLYMERASE II-ASSOCIATED PROTEIN 3"/>
    <property type="match status" value="1"/>
</dbReference>
<accession>A0A165QHT2</accession>
<feature type="region of interest" description="Disordered" evidence="3">
    <location>
        <begin position="276"/>
        <end position="297"/>
    </location>
</feature>
<evidence type="ECO:0000256" key="2">
    <source>
        <dbReference type="PROSITE-ProRule" id="PRU00339"/>
    </source>
</evidence>
<name>A0A165QHT2_EXIGL</name>
<dbReference type="Gene3D" id="1.25.40.10">
    <property type="entry name" value="Tetratricopeptide repeat domain"/>
    <property type="match status" value="1"/>
</dbReference>
<reference evidence="4 5" key="1">
    <citation type="journal article" date="2016" name="Mol. Biol. Evol.">
        <title>Comparative Genomics of Early-Diverging Mushroom-Forming Fungi Provides Insights into the Origins of Lignocellulose Decay Capabilities.</title>
        <authorList>
            <person name="Nagy L.G."/>
            <person name="Riley R."/>
            <person name="Tritt A."/>
            <person name="Adam C."/>
            <person name="Daum C."/>
            <person name="Floudas D."/>
            <person name="Sun H."/>
            <person name="Yadav J.S."/>
            <person name="Pangilinan J."/>
            <person name="Larsson K.H."/>
            <person name="Matsuura K."/>
            <person name="Barry K."/>
            <person name="Labutti K."/>
            <person name="Kuo R."/>
            <person name="Ohm R.A."/>
            <person name="Bhattacharya S.S."/>
            <person name="Shirouzu T."/>
            <person name="Yoshinaga Y."/>
            <person name="Martin F.M."/>
            <person name="Grigoriev I.V."/>
            <person name="Hibbett D.S."/>
        </authorList>
    </citation>
    <scope>NUCLEOTIDE SEQUENCE [LARGE SCALE GENOMIC DNA]</scope>
    <source>
        <strain evidence="4 5">HHB12029</strain>
    </source>
</reference>
<organism evidence="4 5">
    <name type="scientific">Exidia glandulosa HHB12029</name>
    <dbReference type="NCBI Taxonomy" id="1314781"/>
    <lineage>
        <taxon>Eukaryota</taxon>
        <taxon>Fungi</taxon>
        <taxon>Dikarya</taxon>
        <taxon>Basidiomycota</taxon>
        <taxon>Agaricomycotina</taxon>
        <taxon>Agaricomycetes</taxon>
        <taxon>Auriculariales</taxon>
        <taxon>Exidiaceae</taxon>
        <taxon>Exidia</taxon>
    </lineage>
</organism>
<dbReference type="OrthoDB" id="420195at2759"/>
<dbReference type="EMBL" id="KV425883">
    <property type="protein sequence ID" value="KZW03641.1"/>
    <property type="molecule type" value="Genomic_DNA"/>
</dbReference>
<dbReference type="SUPFAM" id="SSF48452">
    <property type="entry name" value="TPR-like"/>
    <property type="match status" value="1"/>
</dbReference>
<feature type="compositionally biased region" description="Basic and acidic residues" evidence="3">
    <location>
        <begin position="276"/>
        <end position="292"/>
    </location>
</feature>
<protein>
    <recommendedName>
        <fullName evidence="6">TPR-like protein</fullName>
    </recommendedName>
</protein>
<dbReference type="PROSITE" id="PS50005">
    <property type="entry name" value="TPR"/>
    <property type="match status" value="1"/>
</dbReference>
<evidence type="ECO:0000313" key="4">
    <source>
        <dbReference type="EMBL" id="KZW03641.1"/>
    </source>
</evidence>
<dbReference type="InterPro" id="IPR019734">
    <property type="entry name" value="TPR_rpt"/>
</dbReference>
<sequence>MPAQQSSTPAPNSRRTKKKQRVGKPKPVEDAFPLGELSSALFSVPKLERTISGILLRRFELDIARLFSTHVYRLCERELPRLLQHFIVLGSPGWAARNARSDDVRDFFRATLAMDLRQAGERVATKSVLWSYTALRHFAVARGVHICEKRGLHSARLLPHLKALKTHLRLLEHPSQSPVFTKPPHLPSLTRGGHWLPPALETLCAARPGSRAHAAWCDKVRLGYERLADSLWDCAREFSVHGYGLVLRDKLTTKWCECGCSTDHLGEVCERTVREDEDEAGRRPGKEREWDGRGSGVRGWNTADEEDVWDIRLDFGAAADEDDPPLDDDLTVSELIEWRYYRAEKQKELGNAAFKSEKYEVAIRHYTRAREIEPELPHYSLNLAAAHLKLSQWVQAEHACTVALDQHRSSKGFWRRARARRMQRKHDDAIRDLHAVLELSPGNSDAILELALLASETRASDEPSCSTSSIFNHDPGPCALSVPWDIAPEDARQLRVVALPLTADPAGRPSQTLACPSWERYSVRRVD</sequence>
<evidence type="ECO:0000256" key="3">
    <source>
        <dbReference type="SAM" id="MobiDB-lite"/>
    </source>
</evidence>
<evidence type="ECO:0000313" key="5">
    <source>
        <dbReference type="Proteomes" id="UP000077266"/>
    </source>
</evidence>
<dbReference type="SMART" id="SM00028">
    <property type="entry name" value="TPR"/>
    <property type="match status" value="3"/>
</dbReference>
<proteinExistence type="predicted"/>
<feature type="region of interest" description="Disordered" evidence="3">
    <location>
        <begin position="1"/>
        <end position="30"/>
    </location>
</feature>
<dbReference type="STRING" id="1314781.A0A165QHT2"/>
<dbReference type="GO" id="GO:0101031">
    <property type="term" value="C:protein folding chaperone complex"/>
    <property type="evidence" value="ECO:0007669"/>
    <property type="project" value="TreeGrafter"/>
</dbReference>
<dbReference type="InterPro" id="IPR011990">
    <property type="entry name" value="TPR-like_helical_dom_sf"/>
</dbReference>
<evidence type="ECO:0000256" key="1">
    <source>
        <dbReference type="ARBA" id="ARBA00022803"/>
    </source>
</evidence>
<feature type="compositionally biased region" description="Polar residues" evidence="3">
    <location>
        <begin position="1"/>
        <end position="13"/>
    </location>
</feature>
<dbReference type="InterPro" id="IPR051966">
    <property type="entry name" value="RPAP3"/>
</dbReference>
<dbReference type="AlphaFoldDB" id="A0A165QHT2"/>
<keyword evidence="1 2" id="KW-0802">TPR repeat</keyword>
<keyword evidence="5" id="KW-1185">Reference proteome</keyword>
<dbReference type="Proteomes" id="UP000077266">
    <property type="component" value="Unassembled WGS sequence"/>
</dbReference>
<feature type="repeat" description="TPR" evidence="2">
    <location>
        <begin position="343"/>
        <end position="376"/>
    </location>
</feature>
<dbReference type="InParanoid" id="A0A165QHT2"/>
<dbReference type="PANTHER" id="PTHR46423:SF1">
    <property type="entry name" value="RNA POLYMERASE II-ASSOCIATED PROTEIN 3"/>
    <property type="match status" value="1"/>
</dbReference>
<evidence type="ECO:0008006" key="6">
    <source>
        <dbReference type="Google" id="ProtNLM"/>
    </source>
</evidence>